<protein>
    <submittedName>
        <fullName evidence="2">Uncharacterized protein</fullName>
    </submittedName>
</protein>
<feature type="compositionally biased region" description="Low complexity" evidence="1">
    <location>
        <begin position="47"/>
        <end position="62"/>
    </location>
</feature>
<sequence length="250" mass="26357">MHDACSPCVIVEIDGSSVGVSSSIETPWRGRGLTCVKRHRIAPSSMRVARAAGGRGAAASRGTYQASRRMRHATRDERRATGHRQSAIGNRQSATSDARSEPWAPARDDSAPTALTCVNGRAPPPLRLEPDLPNEGRAMTNSLPIIAPACAPGALGTGATSGADAQRTRGAGHARRPGSIERSATRPTGRFSRRRLPRSRDTVAACRTPPRCPGGSGPRQARAARDTPRPAAGAVRRGGQLSGEDKTRIR</sequence>
<feature type="region of interest" description="Disordered" evidence="1">
    <location>
        <begin position="46"/>
        <end position="130"/>
    </location>
</feature>
<accession>A0A0E1W4C2</accession>
<proteinExistence type="predicted"/>
<dbReference type="HOGENOM" id="CLU_097076_0_0_4"/>
<name>A0A0E1W4C2_BURPE</name>
<feature type="region of interest" description="Disordered" evidence="1">
    <location>
        <begin position="157"/>
        <end position="250"/>
    </location>
</feature>
<gene>
    <name evidence="2" type="ORF">BURPS1710A_A1885</name>
</gene>
<reference evidence="2" key="1">
    <citation type="submission" date="2009-05" db="EMBL/GenBank/DDBJ databases">
        <authorList>
            <person name="Harkins D.M."/>
            <person name="DeShazer D."/>
            <person name="Woods D.E."/>
            <person name="Brinkac L.M."/>
            <person name="Brown K.A."/>
            <person name="Hung G.C."/>
            <person name="Tuanyok A."/>
            <person name="Zhang B."/>
            <person name="Nierman W.C."/>
        </authorList>
    </citation>
    <scope>NUCLEOTIDE SEQUENCE [LARGE SCALE GENOMIC DNA]</scope>
    <source>
        <strain evidence="2">1710a</strain>
    </source>
</reference>
<evidence type="ECO:0000313" key="2">
    <source>
        <dbReference type="EMBL" id="EET04512.1"/>
    </source>
</evidence>
<evidence type="ECO:0000256" key="1">
    <source>
        <dbReference type="SAM" id="MobiDB-lite"/>
    </source>
</evidence>
<dbReference type="EMBL" id="CM000833">
    <property type="protein sequence ID" value="EET04512.1"/>
    <property type="molecule type" value="Genomic_DNA"/>
</dbReference>
<dbReference type="Proteomes" id="UP000001812">
    <property type="component" value="Chromosome II"/>
</dbReference>
<feature type="compositionally biased region" description="Polar residues" evidence="1">
    <location>
        <begin position="83"/>
        <end position="97"/>
    </location>
</feature>
<dbReference type="AlphaFoldDB" id="A0A0E1W4C2"/>
<organism evidence="2">
    <name type="scientific">Burkholderia pseudomallei 1710a</name>
    <dbReference type="NCBI Taxonomy" id="320371"/>
    <lineage>
        <taxon>Bacteria</taxon>
        <taxon>Pseudomonadati</taxon>
        <taxon>Pseudomonadota</taxon>
        <taxon>Betaproteobacteria</taxon>
        <taxon>Burkholderiales</taxon>
        <taxon>Burkholderiaceae</taxon>
        <taxon>Burkholderia</taxon>
        <taxon>pseudomallei group</taxon>
    </lineage>
</organism>